<dbReference type="PANTHER" id="PTHR11741">
    <property type="entry name" value="ELONGATION FACTOR TS"/>
    <property type="match status" value="1"/>
</dbReference>
<evidence type="ECO:0000256" key="4">
    <source>
        <dbReference type="ARBA" id="ARBA00022917"/>
    </source>
</evidence>
<dbReference type="Gene3D" id="3.30.479.20">
    <property type="entry name" value="Elongation factor Ts, dimerisation domain"/>
    <property type="match status" value="1"/>
</dbReference>
<dbReference type="GO" id="GO:0003746">
    <property type="term" value="F:translation elongation factor activity"/>
    <property type="evidence" value="ECO:0007669"/>
    <property type="project" value="UniProtKB-UniRule"/>
</dbReference>
<dbReference type="HAMAP" id="MF_00050">
    <property type="entry name" value="EF_Ts"/>
    <property type="match status" value="1"/>
</dbReference>
<accession>A0A0S7WLW1</accession>
<evidence type="ECO:0000256" key="1">
    <source>
        <dbReference type="ARBA" id="ARBA00005532"/>
    </source>
</evidence>
<feature type="region of interest" description="Involved in Mg(2+) ion dislocation from EF-Tu" evidence="5">
    <location>
        <begin position="78"/>
        <end position="81"/>
    </location>
</feature>
<evidence type="ECO:0000256" key="7">
    <source>
        <dbReference type="RuleBase" id="RU000643"/>
    </source>
</evidence>
<dbReference type="PROSITE" id="PS01127">
    <property type="entry name" value="EF_TS_2"/>
    <property type="match status" value="1"/>
</dbReference>
<dbReference type="FunFam" id="1.10.8.10:FF:000001">
    <property type="entry name" value="Elongation factor Ts"/>
    <property type="match status" value="1"/>
</dbReference>
<dbReference type="PATRIC" id="fig|1703771.3.peg.1385"/>
<keyword evidence="4 5" id="KW-0648">Protein biosynthesis</keyword>
<reference evidence="9 10" key="1">
    <citation type="journal article" date="2015" name="Microbiome">
        <title>Genomic resolution of linkages in carbon, nitrogen, and sulfur cycling among widespread estuary sediment bacteria.</title>
        <authorList>
            <person name="Baker B.J."/>
            <person name="Lazar C.S."/>
            <person name="Teske A.P."/>
            <person name="Dick G.J."/>
        </authorList>
    </citation>
    <scope>NUCLEOTIDE SEQUENCE [LARGE SCALE GENOMIC DNA]</scope>
    <source>
        <strain evidence="9">DG_26</strain>
    </source>
</reference>
<dbReference type="InterPro" id="IPR014039">
    <property type="entry name" value="Transl_elong_EFTs/EF1B_dimer"/>
</dbReference>
<evidence type="ECO:0000256" key="5">
    <source>
        <dbReference type="HAMAP-Rule" id="MF_00050"/>
    </source>
</evidence>
<evidence type="ECO:0000259" key="8">
    <source>
        <dbReference type="Pfam" id="PF00889"/>
    </source>
</evidence>
<gene>
    <name evidence="5 9" type="primary">tsf</name>
    <name evidence="9" type="ORF">AMJ40_00730</name>
</gene>
<dbReference type="Gene3D" id="1.10.286.20">
    <property type="match status" value="1"/>
</dbReference>
<dbReference type="PROSITE" id="PS01126">
    <property type="entry name" value="EF_TS_1"/>
    <property type="match status" value="1"/>
</dbReference>
<feature type="domain" description="Translation elongation factor EFTs/EF1B dimerisation" evidence="8">
    <location>
        <begin position="51"/>
        <end position="194"/>
    </location>
</feature>
<proteinExistence type="inferred from homology"/>
<dbReference type="SUPFAM" id="SSF46934">
    <property type="entry name" value="UBA-like"/>
    <property type="match status" value="1"/>
</dbReference>
<evidence type="ECO:0000256" key="2">
    <source>
        <dbReference type="ARBA" id="ARBA00016956"/>
    </source>
</evidence>
<evidence type="ECO:0000313" key="10">
    <source>
        <dbReference type="Proteomes" id="UP000051124"/>
    </source>
</evidence>
<dbReference type="AlphaFoldDB" id="A0A0S7WLW1"/>
<comment type="function">
    <text evidence="5 6">Associates with the EF-Tu.GDP complex and induces the exchange of GDP to GTP. It remains bound to the aminoacyl-tRNA.EF-Tu.GTP complex up to the GTP hydrolysis stage on the ribosome.</text>
</comment>
<dbReference type="GO" id="GO:0005737">
    <property type="term" value="C:cytoplasm"/>
    <property type="evidence" value="ECO:0007669"/>
    <property type="project" value="UniProtKB-SubCell"/>
</dbReference>
<dbReference type="FunFam" id="1.10.286.20:FF:000001">
    <property type="entry name" value="Elongation factor Ts"/>
    <property type="match status" value="1"/>
</dbReference>
<dbReference type="Proteomes" id="UP000051124">
    <property type="component" value="Unassembled WGS sequence"/>
</dbReference>
<dbReference type="CDD" id="cd14275">
    <property type="entry name" value="UBA_EF-Ts"/>
    <property type="match status" value="1"/>
</dbReference>
<comment type="subcellular location">
    <subcellularLocation>
        <location evidence="5 7">Cytoplasm</location>
    </subcellularLocation>
</comment>
<sequence>MIEKLKELRNKTGVGIMDCKRALEEAKGDIDTAVEILRKKGIAKAEKKLGRITKEGVIGSYIHPGEKLGVLVEVNCETDFVANNKDFRKLVRELAMHIAACSPLCVDRGEVPENVTEKEKEIYTEQARRTKKPEKIIPRIVEGKMEKFYADNCLLEQPFVKDPERTVADILKEGIAKFGENITVRRFVRYRLGEE</sequence>
<dbReference type="NCBIfam" id="TIGR00116">
    <property type="entry name" value="tsf"/>
    <property type="match status" value="2"/>
</dbReference>
<evidence type="ECO:0000313" key="9">
    <source>
        <dbReference type="EMBL" id="KPJ51162.1"/>
    </source>
</evidence>
<evidence type="ECO:0000256" key="6">
    <source>
        <dbReference type="RuleBase" id="RU000642"/>
    </source>
</evidence>
<dbReference type="InterPro" id="IPR036402">
    <property type="entry name" value="EF-Ts_dimer_sf"/>
</dbReference>
<dbReference type="Pfam" id="PF00889">
    <property type="entry name" value="EF_TS"/>
    <property type="match status" value="1"/>
</dbReference>
<comment type="similarity">
    <text evidence="1 5 6">Belongs to the EF-Ts family.</text>
</comment>
<dbReference type="Gene3D" id="1.10.8.10">
    <property type="entry name" value="DNA helicase RuvA subunit, C-terminal domain"/>
    <property type="match status" value="1"/>
</dbReference>
<comment type="caution">
    <text evidence="9">The sequence shown here is derived from an EMBL/GenBank/DDBJ whole genome shotgun (WGS) entry which is preliminary data.</text>
</comment>
<dbReference type="EMBL" id="LIZT01000005">
    <property type="protein sequence ID" value="KPJ51162.1"/>
    <property type="molecule type" value="Genomic_DNA"/>
</dbReference>
<dbReference type="InterPro" id="IPR018101">
    <property type="entry name" value="Transl_elong_Ts_CS"/>
</dbReference>
<evidence type="ECO:0000256" key="3">
    <source>
        <dbReference type="ARBA" id="ARBA00022768"/>
    </source>
</evidence>
<dbReference type="SUPFAM" id="SSF54713">
    <property type="entry name" value="Elongation factor Ts (EF-Ts), dimerisation domain"/>
    <property type="match status" value="1"/>
</dbReference>
<dbReference type="InterPro" id="IPR009060">
    <property type="entry name" value="UBA-like_sf"/>
</dbReference>
<dbReference type="PANTHER" id="PTHR11741:SF0">
    <property type="entry name" value="ELONGATION FACTOR TS, MITOCHONDRIAL"/>
    <property type="match status" value="1"/>
</dbReference>
<dbReference type="InterPro" id="IPR001816">
    <property type="entry name" value="Transl_elong_EFTs/EF1B"/>
</dbReference>
<name>A0A0S7WLW1_UNCT6</name>
<organism evidence="9 10">
    <name type="scientific">candidate division TA06 bacterium DG_26</name>
    <dbReference type="NCBI Taxonomy" id="1703771"/>
    <lineage>
        <taxon>Bacteria</taxon>
        <taxon>Bacteria division TA06</taxon>
    </lineage>
</organism>
<protein>
    <recommendedName>
        <fullName evidence="2 5">Elongation factor Ts</fullName>
        <shortName evidence="5">EF-Ts</shortName>
    </recommendedName>
</protein>
<keyword evidence="3 5" id="KW-0251">Elongation factor</keyword>
<keyword evidence="5" id="KW-0963">Cytoplasm</keyword>